<reference evidence="1" key="1">
    <citation type="submission" date="2014-09" db="EMBL/GenBank/DDBJ databases">
        <authorList>
            <person name="Magalhaes I.L.F."/>
            <person name="Oliveira U."/>
            <person name="Santos F.R."/>
            <person name="Vidigal T.H.D.A."/>
            <person name="Brescovit A.D."/>
            <person name="Santos A.J."/>
        </authorList>
    </citation>
    <scope>NUCLEOTIDE SEQUENCE</scope>
    <source>
        <tissue evidence="1">Shoot tissue taken approximately 20 cm above the soil surface</tissue>
    </source>
</reference>
<accession>A0A0A8ZDT3</accession>
<proteinExistence type="predicted"/>
<sequence length="34" mass="3998">MALNCYYFNVAACIVLFRNMRANFCMLHALTIIR</sequence>
<dbReference type="EMBL" id="GBRH01262062">
    <property type="protein sequence ID" value="JAD35833.1"/>
    <property type="molecule type" value="Transcribed_RNA"/>
</dbReference>
<reference evidence="1" key="2">
    <citation type="journal article" date="2015" name="Data Brief">
        <title>Shoot transcriptome of the giant reed, Arundo donax.</title>
        <authorList>
            <person name="Barrero R.A."/>
            <person name="Guerrero F.D."/>
            <person name="Moolhuijzen P."/>
            <person name="Goolsby J.A."/>
            <person name="Tidwell J."/>
            <person name="Bellgard S.E."/>
            <person name="Bellgard M.I."/>
        </authorList>
    </citation>
    <scope>NUCLEOTIDE SEQUENCE</scope>
    <source>
        <tissue evidence="1">Shoot tissue taken approximately 20 cm above the soil surface</tissue>
    </source>
</reference>
<protein>
    <submittedName>
        <fullName evidence="1">Uncharacterized protein</fullName>
    </submittedName>
</protein>
<evidence type="ECO:0000313" key="1">
    <source>
        <dbReference type="EMBL" id="JAD35833.1"/>
    </source>
</evidence>
<dbReference type="AlphaFoldDB" id="A0A0A8ZDT3"/>
<organism evidence="1">
    <name type="scientific">Arundo donax</name>
    <name type="common">Giant reed</name>
    <name type="synonym">Donax arundinaceus</name>
    <dbReference type="NCBI Taxonomy" id="35708"/>
    <lineage>
        <taxon>Eukaryota</taxon>
        <taxon>Viridiplantae</taxon>
        <taxon>Streptophyta</taxon>
        <taxon>Embryophyta</taxon>
        <taxon>Tracheophyta</taxon>
        <taxon>Spermatophyta</taxon>
        <taxon>Magnoliopsida</taxon>
        <taxon>Liliopsida</taxon>
        <taxon>Poales</taxon>
        <taxon>Poaceae</taxon>
        <taxon>PACMAD clade</taxon>
        <taxon>Arundinoideae</taxon>
        <taxon>Arundineae</taxon>
        <taxon>Arundo</taxon>
    </lineage>
</organism>
<name>A0A0A8ZDT3_ARUDO</name>